<evidence type="ECO:0000313" key="2">
    <source>
        <dbReference type="Proteomes" id="UP000614714"/>
    </source>
</evidence>
<accession>A0ABS0YKN7</accession>
<organism evidence="1 2">
    <name type="scientific">Geomonas anaerohicana</name>
    <dbReference type="NCBI Taxonomy" id="2798583"/>
    <lineage>
        <taxon>Bacteria</taxon>
        <taxon>Pseudomonadati</taxon>
        <taxon>Thermodesulfobacteriota</taxon>
        <taxon>Desulfuromonadia</taxon>
        <taxon>Geobacterales</taxon>
        <taxon>Geobacteraceae</taxon>
        <taxon>Geomonas</taxon>
    </lineage>
</organism>
<reference evidence="1 2" key="1">
    <citation type="submission" date="2020-12" db="EMBL/GenBank/DDBJ databases">
        <title>Geomonas sp. Red421, isolated from paddy soil.</title>
        <authorList>
            <person name="Xu Z."/>
            <person name="Zhang Z."/>
            <person name="Masuda Y."/>
            <person name="Itoh H."/>
            <person name="Senoo K."/>
        </authorList>
    </citation>
    <scope>NUCLEOTIDE SEQUENCE [LARGE SCALE GENOMIC DNA]</scope>
    <source>
        <strain evidence="1 2">Red421</strain>
    </source>
</reference>
<dbReference type="SUPFAM" id="SSF48695">
    <property type="entry name" value="Multiheme cytochromes"/>
    <property type="match status" value="1"/>
</dbReference>
<feature type="non-terminal residue" evidence="1">
    <location>
        <position position="1"/>
    </location>
</feature>
<keyword evidence="2" id="KW-1185">Reference proteome</keyword>
<dbReference type="InterPro" id="IPR036280">
    <property type="entry name" value="Multihaem_cyt_sf"/>
</dbReference>
<comment type="caution">
    <text evidence="1">The sequence shown here is derived from an EMBL/GenBank/DDBJ whole genome shotgun (WGS) entry which is preliminary data.</text>
</comment>
<dbReference type="Proteomes" id="UP000614714">
    <property type="component" value="Unassembled WGS sequence"/>
</dbReference>
<evidence type="ECO:0000313" key="1">
    <source>
        <dbReference type="EMBL" id="MBJ6752875.1"/>
    </source>
</evidence>
<protein>
    <recommendedName>
        <fullName evidence="3">Doubled CXXCH motif domain-containing protein</fullName>
    </recommendedName>
</protein>
<dbReference type="EMBL" id="JAEMHL010000047">
    <property type="protein sequence ID" value="MBJ6752875.1"/>
    <property type="molecule type" value="Genomic_DNA"/>
</dbReference>
<dbReference type="RefSeq" id="WP_199391262.1">
    <property type="nucleotide sequence ID" value="NZ_JAEMHL010000047.1"/>
</dbReference>
<gene>
    <name evidence="1" type="ORF">JFN91_21925</name>
</gene>
<name>A0ABS0YKN7_9BACT</name>
<feature type="non-terminal residue" evidence="1">
    <location>
        <position position="68"/>
    </location>
</feature>
<evidence type="ECO:0008006" key="3">
    <source>
        <dbReference type="Google" id="ProtNLM"/>
    </source>
</evidence>
<sequence length="68" mass="6925">QWNNTASGACGTCHTALSNTTGGLINSNAHAQHFSAAYGPKFSSTLATSCSNCHTSNTAITHVDGTLN</sequence>
<proteinExistence type="predicted"/>